<reference evidence="2 3" key="1">
    <citation type="submission" date="2023-08" db="EMBL/GenBank/DDBJ databases">
        <authorList>
            <person name="Palmer J.M."/>
        </authorList>
    </citation>
    <scope>NUCLEOTIDE SEQUENCE [LARGE SCALE GENOMIC DNA]</scope>
    <source>
        <strain evidence="2 3">TWF481</strain>
    </source>
</reference>
<organism evidence="2 3">
    <name type="scientific">Arthrobotrys musiformis</name>
    <dbReference type="NCBI Taxonomy" id="47236"/>
    <lineage>
        <taxon>Eukaryota</taxon>
        <taxon>Fungi</taxon>
        <taxon>Dikarya</taxon>
        <taxon>Ascomycota</taxon>
        <taxon>Pezizomycotina</taxon>
        <taxon>Orbiliomycetes</taxon>
        <taxon>Orbiliales</taxon>
        <taxon>Orbiliaceae</taxon>
        <taxon>Arthrobotrys</taxon>
    </lineage>
</organism>
<keyword evidence="1" id="KW-0812">Transmembrane</keyword>
<keyword evidence="1" id="KW-1133">Transmembrane helix</keyword>
<evidence type="ECO:0000313" key="3">
    <source>
        <dbReference type="Proteomes" id="UP001370758"/>
    </source>
</evidence>
<keyword evidence="3" id="KW-1185">Reference proteome</keyword>
<evidence type="ECO:0000313" key="2">
    <source>
        <dbReference type="EMBL" id="KAK6501136.1"/>
    </source>
</evidence>
<accession>A0AAV9W859</accession>
<proteinExistence type="predicted"/>
<gene>
    <name evidence="2" type="ORF">TWF481_008984</name>
</gene>
<dbReference type="Proteomes" id="UP001370758">
    <property type="component" value="Unassembled WGS sequence"/>
</dbReference>
<name>A0AAV9W859_9PEZI</name>
<keyword evidence="1" id="KW-0472">Membrane</keyword>
<feature type="transmembrane region" description="Helical" evidence="1">
    <location>
        <begin position="82"/>
        <end position="103"/>
    </location>
</feature>
<dbReference type="AlphaFoldDB" id="A0AAV9W859"/>
<sequence length="104" mass="12230">MYVCMYQLEGAPWGELLHERRRSRRRSSSEETGIRKKSKRVRMHTYVDELNIPTKCSFIQSLISKTADVLVRRYMKFKDDSMQGVVFVVIIWILMMIAASLLAE</sequence>
<comment type="caution">
    <text evidence="2">The sequence shown here is derived from an EMBL/GenBank/DDBJ whole genome shotgun (WGS) entry which is preliminary data.</text>
</comment>
<evidence type="ECO:0000256" key="1">
    <source>
        <dbReference type="SAM" id="Phobius"/>
    </source>
</evidence>
<dbReference type="EMBL" id="JAVHJL010000006">
    <property type="protein sequence ID" value="KAK6501136.1"/>
    <property type="molecule type" value="Genomic_DNA"/>
</dbReference>
<protein>
    <submittedName>
        <fullName evidence="2">Uncharacterized protein</fullName>
    </submittedName>
</protein>